<evidence type="ECO:0000259" key="1">
    <source>
        <dbReference type="Pfam" id="PF17906"/>
    </source>
</evidence>
<dbReference type="Gene3D" id="1.10.10.1450">
    <property type="match status" value="1"/>
</dbReference>
<protein>
    <submittedName>
        <fullName evidence="3">HTH_48 domain-containing protein</fullName>
    </submittedName>
</protein>
<dbReference type="WBParaSite" id="Hba_07242">
    <property type="protein sequence ID" value="Hba_07242"/>
    <property type="gene ID" value="Hba_07242"/>
</dbReference>
<organism evidence="2 3">
    <name type="scientific">Heterorhabditis bacteriophora</name>
    <name type="common">Entomopathogenic nematode worm</name>
    <dbReference type="NCBI Taxonomy" id="37862"/>
    <lineage>
        <taxon>Eukaryota</taxon>
        <taxon>Metazoa</taxon>
        <taxon>Ecdysozoa</taxon>
        <taxon>Nematoda</taxon>
        <taxon>Chromadorea</taxon>
        <taxon>Rhabditida</taxon>
        <taxon>Rhabditina</taxon>
        <taxon>Rhabditomorpha</taxon>
        <taxon>Strongyloidea</taxon>
        <taxon>Heterorhabditidae</taxon>
        <taxon>Heterorhabditis</taxon>
    </lineage>
</organism>
<evidence type="ECO:0000313" key="2">
    <source>
        <dbReference type="Proteomes" id="UP000095283"/>
    </source>
</evidence>
<dbReference type="Proteomes" id="UP000095283">
    <property type="component" value="Unplaced"/>
</dbReference>
<evidence type="ECO:0000313" key="3">
    <source>
        <dbReference type="WBParaSite" id="Hba_07242"/>
    </source>
</evidence>
<dbReference type="InterPro" id="IPR041426">
    <property type="entry name" value="Mos1_HTH"/>
</dbReference>
<proteinExistence type="predicted"/>
<feature type="domain" description="Mos1 transposase HTH" evidence="1">
    <location>
        <begin position="15"/>
        <end position="53"/>
    </location>
</feature>
<accession>A0A1I7WPZ9</accession>
<dbReference type="AlphaFoldDB" id="A0A1I7WPZ9"/>
<dbReference type="Pfam" id="PF17906">
    <property type="entry name" value="HTH_48"/>
    <property type="match status" value="1"/>
</dbReference>
<name>A0A1I7WPZ9_HETBA</name>
<sequence length="102" mass="11240">MTACARIFCIVVSTNELRVIFLYESKLDNSAAHTARNITTALDDGTANERTVHRACGKPVVLVDDNVLRTLVEADPSRTLSSLAEQLGKTRMTFNDVEVMLN</sequence>
<reference evidence="3" key="1">
    <citation type="submission" date="2016-11" db="UniProtKB">
        <authorList>
            <consortium name="WormBaseParasite"/>
        </authorList>
    </citation>
    <scope>IDENTIFICATION</scope>
</reference>
<keyword evidence="2" id="KW-1185">Reference proteome</keyword>